<proteinExistence type="predicted"/>
<feature type="signal peptide" evidence="1">
    <location>
        <begin position="1"/>
        <end position="25"/>
    </location>
</feature>
<feature type="chain" id="PRO_5045132764" evidence="1">
    <location>
        <begin position="26"/>
        <end position="107"/>
    </location>
</feature>
<protein>
    <submittedName>
        <fullName evidence="2">Uncharacterized protein</fullName>
    </submittedName>
</protein>
<dbReference type="Proteomes" id="UP001528823">
    <property type="component" value="Unassembled WGS sequence"/>
</dbReference>
<evidence type="ECO:0000313" key="3">
    <source>
        <dbReference type="Proteomes" id="UP001528823"/>
    </source>
</evidence>
<sequence>MKTFTVSLVVSGLLLGSGMTNVVNAGVKTSVVAEYNVGPSYPNFSGSSATLIQRKNDEGNIVEFRAIVKRGNTAYIKFGSIWIPGGYINSPTKSLNNPLPRRFKLYT</sequence>
<dbReference type="RefSeq" id="WP_274692395.1">
    <property type="nucleotide sequence ID" value="NZ_JAPMOU010000151.1"/>
</dbReference>
<evidence type="ECO:0000313" key="2">
    <source>
        <dbReference type="EMBL" id="MDE1466100.1"/>
    </source>
</evidence>
<keyword evidence="1" id="KW-0732">Signal</keyword>
<keyword evidence="3" id="KW-1185">Reference proteome</keyword>
<evidence type="ECO:0000256" key="1">
    <source>
        <dbReference type="SAM" id="SignalP"/>
    </source>
</evidence>
<dbReference type="EMBL" id="JAPMOU010000151">
    <property type="protein sequence ID" value="MDE1466100.1"/>
    <property type="molecule type" value="Genomic_DNA"/>
</dbReference>
<feature type="non-terminal residue" evidence="2">
    <location>
        <position position="107"/>
    </location>
</feature>
<name>A0ABT5UIA5_9GAMM</name>
<gene>
    <name evidence="2" type="ORF">ORQ98_29530</name>
</gene>
<organism evidence="2 3">
    <name type="scientific">Spartinivicinus poritis</name>
    <dbReference type="NCBI Taxonomy" id="2994640"/>
    <lineage>
        <taxon>Bacteria</taxon>
        <taxon>Pseudomonadati</taxon>
        <taxon>Pseudomonadota</taxon>
        <taxon>Gammaproteobacteria</taxon>
        <taxon>Oceanospirillales</taxon>
        <taxon>Zooshikellaceae</taxon>
        <taxon>Spartinivicinus</taxon>
    </lineage>
</organism>
<accession>A0ABT5UIA5</accession>
<comment type="caution">
    <text evidence="2">The sequence shown here is derived from an EMBL/GenBank/DDBJ whole genome shotgun (WGS) entry which is preliminary data.</text>
</comment>
<reference evidence="2 3" key="1">
    <citation type="submission" date="2022-11" db="EMBL/GenBank/DDBJ databases">
        <title>Spartinivicinus poritis sp. nov., isolated from scleractinian coral Porites lutea.</title>
        <authorList>
            <person name="Zhang G."/>
            <person name="Cai L."/>
            <person name="Wei Q."/>
        </authorList>
    </citation>
    <scope>NUCLEOTIDE SEQUENCE [LARGE SCALE GENOMIC DNA]</scope>
    <source>
        <strain evidence="2 3">A2-2</strain>
    </source>
</reference>